<dbReference type="Proteomes" id="UP000004095">
    <property type="component" value="Unassembled WGS sequence"/>
</dbReference>
<comment type="caution">
    <text evidence="5">The sequence shown here is derived from an EMBL/GenBank/DDBJ whole genome shotgun (WGS) entry which is preliminary data.</text>
</comment>
<keyword evidence="6" id="KW-1185">Reference proteome</keyword>
<reference evidence="5 6" key="1">
    <citation type="submission" date="2007-01" db="EMBL/GenBank/DDBJ databases">
        <authorList>
            <person name="Haygood M."/>
            <person name="Podell S."/>
            <person name="Anderson C."/>
            <person name="Hopkinson B."/>
            <person name="Roe K."/>
            <person name="Barbeau K."/>
            <person name="Gaasterland T."/>
            <person name="Ferriera S."/>
            <person name="Johnson J."/>
            <person name="Kravitz S."/>
            <person name="Beeson K."/>
            <person name="Sutton G."/>
            <person name="Rogers Y.-H."/>
            <person name="Friedman R."/>
            <person name="Frazier M."/>
            <person name="Venter J.C."/>
        </authorList>
    </citation>
    <scope>NUCLEOTIDE SEQUENCE [LARGE SCALE GENOMIC DNA]</scope>
    <source>
        <strain evidence="5 6">ATCC 23134</strain>
    </source>
</reference>
<dbReference type="EMBL" id="AAWS01000003">
    <property type="protein sequence ID" value="EAY31438.1"/>
    <property type="molecule type" value="Genomic_DNA"/>
</dbReference>
<dbReference type="SMART" id="SM00646">
    <property type="entry name" value="Ami_3"/>
    <property type="match status" value="1"/>
</dbReference>
<organism evidence="5 6">
    <name type="scientific">Microscilla marina ATCC 23134</name>
    <dbReference type="NCBI Taxonomy" id="313606"/>
    <lineage>
        <taxon>Bacteria</taxon>
        <taxon>Pseudomonadati</taxon>
        <taxon>Bacteroidota</taxon>
        <taxon>Cytophagia</taxon>
        <taxon>Cytophagales</taxon>
        <taxon>Microscillaceae</taxon>
        <taxon>Microscilla</taxon>
    </lineage>
</organism>
<dbReference type="InterPro" id="IPR002508">
    <property type="entry name" value="MurNAc-LAA_cat"/>
</dbReference>
<evidence type="ECO:0000256" key="1">
    <source>
        <dbReference type="ARBA" id="ARBA00001561"/>
    </source>
</evidence>
<dbReference type="eggNOG" id="COG0860">
    <property type="taxonomic scope" value="Bacteria"/>
</dbReference>
<dbReference type="GO" id="GO:0030288">
    <property type="term" value="C:outer membrane-bounded periplasmic space"/>
    <property type="evidence" value="ECO:0007669"/>
    <property type="project" value="TreeGrafter"/>
</dbReference>
<evidence type="ECO:0000313" key="6">
    <source>
        <dbReference type="Proteomes" id="UP000004095"/>
    </source>
</evidence>
<dbReference type="CDD" id="cd02696">
    <property type="entry name" value="MurNAc-LAA"/>
    <property type="match status" value="1"/>
</dbReference>
<feature type="domain" description="MurNAc-LAA" evidence="4">
    <location>
        <begin position="104"/>
        <end position="220"/>
    </location>
</feature>
<gene>
    <name evidence="5" type="ORF">M23134_04271</name>
</gene>
<dbReference type="GO" id="GO:0009253">
    <property type="term" value="P:peptidoglycan catabolic process"/>
    <property type="evidence" value="ECO:0007669"/>
    <property type="project" value="InterPro"/>
</dbReference>
<accession>A1ZED0</accession>
<dbReference type="SUPFAM" id="SSF53187">
    <property type="entry name" value="Zn-dependent exopeptidases"/>
    <property type="match status" value="1"/>
</dbReference>
<dbReference type="InterPro" id="IPR050695">
    <property type="entry name" value="N-acetylmuramoyl_amidase_3"/>
</dbReference>
<evidence type="ECO:0000259" key="4">
    <source>
        <dbReference type="SMART" id="SM00646"/>
    </source>
</evidence>
<evidence type="ECO:0000256" key="3">
    <source>
        <dbReference type="ARBA" id="ARBA00022801"/>
    </source>
</evidence>
<dbReference type="RefSeq" id="WP_002694016.1">
    <property type="nucleotide sequence ID" value="NZ_AAWS01000003.1"/>
</dbReference>
<dbReference type="Gene3D" id="3.40.630.40">
    <property type="entry name" value="Zn-dependent exopeptidases"/>
    <property type="match status" value="1"/>
</dbReference>
<proteinExistence type="predicted"/>
<sequence length="311" mass="35873">MHIRLLSLGVVIAWLVTLTLGQGIAQKKKRPNTSQNKGFVLVIDPGHGGKDTGRLRGSKSMKHEKSLNLTIALKLGKYVKKYLPHIKVYYTRTTDRYLSLEERVDFAHGKDADAFISVHCNSVEHKQVHGTELHIHSFDLPASKYLAKLINKQFKQRAGRKVRGIYDADKRQKNFYVVQYTRMPSVLVECGYMTNTSEEKYLNSDRGQSIIASAIFRAFRVYTQSKRPRERREIVYQVQLMATQKPISPDSEHFKDVPKEVKRVPNKHSKKYKYRYVTGWEYTLKGARRLLNEIHSVGFKEAFLVASKSGR</sequence>
<dbReference type="PANTHER" id="PTHR30404:SF0">
    <property type="entry name" value="N-ACETYLMURAMOYL-L-ALANINE AMIDASE AMIC"/>
    <property type="match status" value="1"/>
</dbReference>
<dbReference type="EC" id="3.5.1.28" evidence="2"/>
<name>A1ZED0_MICM2</name>
<dbReference type="OrthoDB" id="9806267at2"/>
<comment type="catalytic activity">
    <reaction evidence="1">
        <text>Hydrolyzes the link between N-acetylmuramoyl residues and L-amino acid residues in certain cell-wall glycopeptides.</text>
        <dbReference type="EC" id="3.5.1.28"/>
    </reaction>
</comment>
<keyword evidence="3" id="KW-0378">Hydrolase</keyword>
<protein>
    <recommendedName>
        <fullName evidence="2">N-acetylmuramoyl-L-alanine amidase</fullName>
        <ecNumber evidence="2">3.5.1.28</ecNumber>
    </recommendedName>
</protein>
<dbReference type="PANTHER" id="PTHR30404">
    <property type="entry name" value="N-ACETYLMURAMOYL-L-ALANINE AMIDASE"/>
    <property type="match status" value="1"/>
</dbReference>
<dbReference type="Pfam" id="PF01520">
    <property type="entry name" value="Amidase_3"/>
    <property type="match status" value="1"/>
</dbReference>
<evidence type="ECO:0000313" key="5">
    <source>
        <dbReference type="EMBL" id="EAY31438.1"/>
    </source>
</evidence>
<dbReference type="GO" id="GO:0008745">
    <property type="term" value="F:N-acetylmuramoyl-L-alanine amidase activity"/>
    <property type="evidence" value="ECO:0007669"/>
    <property type="project" value="UniProtKB-EC"/>
</dbReference>
<evidence type="ECO:0000256" key="2">
    <source>
        <dbReference type="ARBA" id="ARBA00011901"/>
    </source>
</evidence>
<dbReference type="AlphaFoldDB" id="A1ZED0"/>